<keyword evidence="12" id="KW-1185">Reference proteome</keyword>
<comment type="catalytic activity">
    <reaction evidence="1">
        <text>ATP + protein L-histidine = ADP + protein N-phospho-L-histidine.</text>
        <dbReference type="EC" id="2.7.13.3"/>
    </reaction>
</comment>
<dbReference type="PROSITE" id="PS50109">
    <property type="entry name" value="HIS_KIN"/>
    <property type="match status" value="1"/>
</dbReference>
<dbReference type="Pfam" id="PF00672">
    <property type="entry name" value="HAMP"/>
    <property type="match status" value="1"/>
</dbReference>
<evidence type="ECO:0000256" key="6">
    <source>
        <dbReference type="ARBA" id="ARBA00022777"/>
    </source>
</evidence>
<dbReference type="EMBL" id="CP001614">
    <property type="protein sequence ID" value="ACR11415.1"/>
    <property type="molecule type" value="Genomic_DNA"/>
</dbReference>
<dbReference type="GO" id="GO:0000155">
    <property type="term" value="F:phosphorelay sensor kinase activity"/>
    <property type="evidence" value="ECO:0007669"/>
    <property type="project" value="InterPro"/>
</dbReference>
<keyword evidence="5" id="KW-0808">Transferase</keyword>
<dbReference type="Gene3D" id="6.10.340.10">
    <property type="match status" value="1"/>
</dbReference>
<dbReference type="HOGENOM" id="CLU_000445_133_5_6"/>
<evidence type="ECO:0000256" key="4">
    <source>
        <dbReference type="ARBA" id="ARBA00022553"/>
    </source>
</evidence>
<feature type="transmembrane region" description="Helical" evidence="7">
    <location>
        <begin position="32"/>
        <end position="53"/>
    </location>
</feature>
<dbReference type="EC" id="2.7.13.3" evidence="3"/>
<dbReference type="InterPro" id="IPR004358">
    <property type="entry name" value="Sig_transdc_His_kin-like_C"/>
</dbReference>
<evidence type="ECO:0000313" key="11">
    <source>
        <dbReference type="EMBL" id="ACR11415.1"/>
    </source>
</evidence>
<dbReference type="InterPro" id="IPR036097">
    <property type="entry name" value="HisK_dim/P_sf"/>
</dbReference>
<dbReference type="Gene3D" id="3.30.565.10">
    <property type="entry name" value="Histidine kinase-like ATPase, C-terminal domain"/>
    <property type="match status" value="1"/>
</dbReference>
<dbReference type="InterPro" id="IPR003661">
    <property type="entry name" value="HisK_dim/P_dom"/>
</dbReference>
<dbReference type="InterPro" id="IPR003594">
    <property type="entry name" value="HATPase_dom"/>
</dbReference>
<dbReference type="PROSITE" id="PS50042">
    <property type="entry name" value="CNMP_BINDING_3"/>
    <property type="match status" value="1"/>
</dbReference>
<evidence type="ECO:0000259" key="10">
    <source>
        <dbReference type="PROSITE" id="PS50885"/>
    </source>
</evidence>
<dbReference type="Gene3D" id="1.10.287.130">
    <property type="match status" value="1"/>
</dbReference>
<dbReference type="Proteomes" id="UP000009080">
    <property type="component" value="Chromosome"/>
</dbReference>
<dbReference type="eggNOG" id="COG4192">
    <property type="taxonomic scope" value="Bacteria"/>
</dbReference>
<keyword evidence="7" id="KW-0812">Transmembrane</keyword>
<name>C5BPV1_TERTT</name>
<evidence type="ECO:0000256" key="5">
    <source>
        <dbReference type="ARBA" id="ARBA00022679"/>
    </source>
</evidence>
<feature type="domain" description="Histidine kinase" evidence="9">
    <location>
        <begin position="291"/>
        <end position="525"/>
    </location>
</feature>
<evidence type="ECO:0000259" key="8">
    <source>
        <dbReference type="PROSITE" id="PS50042"/>
    </source>
</evidence>
<evidence type="ECO:0000256" key="1">
    <source>
        <dbReference type="ARBA" id="ARBA00000085"/>
    </source>
</evidence>
<dbReference type="SMART" id="SM00387">
    <property type="entry name" value="HATPase_c"/>
    <property type="match status" value="1"/>
</dbReference>
<dbReference type="CDD" id="cd00075">
    <property type="entry name" value="HATPase"/>
    <property type="match status" value="1"/>
</dbReference>
<keyword evidence="6" id="KW-0418">Kinase</keyword>
<dbReference type="InterPro" id="IPR036890">
    <property type="entry name" value="HATPase_C_sf"/>
</dbReference>
<evidence type="ECO:0000259" key="9">
    <source>
        <dbReference type="PROSITE" id="PS50109"/>
    </source>
</evidence>
<dbReference type="SMART" id="SM00304">
    <property type="entry name" value="HAMP"/>
    <property type="match status" value="1"/>
</dbReference>
<dbReference type="Pfam" id="PF02518">
    <property type="entry name" value="HATPase_c"/>
    <property type="match status" value="1"/>
</dbReference>
<protein>
    <recommendedName>
        <fullName evidence="3">histidine kinase</fullName>
        <ecNumber evidence="3">2.7.13.3</ecNumber>
    </recommendedName>
</protein>
<evidence type="ECO:0000256" key="2">
    <source>
        <dbReference type="ARBA" id="ARBA00004370"/>
    </source>
</evidence>
<dbReference type="InterPro" id="IPR003660">
    <property type="entry name" value="HAMP_dom"/>
</dbReference>
<keyword evidence="7" id="KW-1133">Transmembrane helix</keyword>
<feature type="domain" description="HAMP" evidence="10">
    <location>
        <begin position="190"/>
        <end position="242"/>
    </location>
</feature>
<dbReference type="GO" id="GO:0016020">
    <property type="term" value="C:membrane"/>
    <property type="evidence" value="ECO:0007669"/>
    <property type="project" value="UniProtKB-SubCell"/>
</dbReference>
<dbReference type="CDD" id="cd00082">
    <property type="entry name" value="HisKA"/>
    <property type="match status" value="1"/>
</dbReference>
<keyword evidence="4" id="KW-0597">Phosphoprotein</keyword>
<gene>
    <name evidence="11" type="ordered locus">TERTU_3209</name>
</gene>
<dbReference type="KEGG" id="ttu:TERTU_3209"/>
<organism evidence="11 12">
    <name type="scientific">Teredinibacter turnerae (strain ATCC 39867 / T7901)</name>
    <dbReference type="NCBI Taxonomy" id="377629"/>
    <lineage>
        <taxon>Bacteria</taxon>
        <taxon>Pseudomonadati</taxon>
        <taxon>Pseudomonadota</taxon>
        <taxon>Gammaproteobacteria</taxon>
        <taxon>Cellvibrionales</taxon>
        <taxon>Cellvibrionaceae</taxon>
        <taxon>Teredinibacter</taxon>
    </lineage>
</organism>
<keyword evidence="7" id="KW-0472">Membrane</keyword>
<evidence type="ECO:0000256" key="7">
    <source>
        <dbReference type="SAM" id="Phobius"/>
    </source>
</evidence>
<sequence length="537" mass="58022">MSNQSPAIKGVDVQDQDGGLLPSKRKTSLQTFLVIVVFLSIATPAVITGGLLIRENYQRTIAHESQAAAGSYADLLQAGMTMPLWNVAPSLGEPLLDTVKIDPSVLSVIVQGADGETFLLYEKENLEPREESIEMVRQISFEGEKLGSVALRYSLKSARQRAAADSQLLLTIIIFQLIFSLGVVSYFLRQRVIKPLVALERAAVGIAGGDLKTAIPQLQADEFGGLSRQLEIMRGSLEQSFTTLEDRVNERTAELVELNGELQGTLDKLQQAQGNLVQSEKLAALGALVAGVAHELNTPLGNGLTVASSLYDATRNFTREMQAGITRAALDQYIADMEEGTHLVVASLERASELVSGFKQVAVDRTSAQQREFNLAEMLNETRMTLSPMFKHTPYQVRIDVPERVVLNSFPGPLGQVVTNLLNNALIHGFDGRDHGEIWISAEQVNILAEPGVRIVISDDGNGIPPENLGRIFDPFFTTKLGEGGNGLGMHIVHNIVTGVLGGTIQVNSALGEGTEFLLTIPLLAPVSPIEEEGKGD</sequence>
<dbReference type="OrthoDB" id="2521613at2"/>
<dbReference type="STRING" id="377629.TERTU_3209"/>
<feature type="domain" description="Cyclic nucleotide-binding" evidence="8">
    <location>
        <begin position="108"/>
        <end position="163"/>
    </location>
</feature>
<dbReference type="SUPFAM" id="SSF47384">
    <property type="entry name" value="Homodimeric domain of signal transducing histidine kinase"/>
    <property type="match status" value="1"/>
</dbReference>
<dbReference type="CDD" id="cd06225">
    <property type="entry name" value="HAMP"/>
    <property type="match status" value="1"/>
</dbReference>
<proteinExistence type="predicted"/>
<evidence type="ECO:0000256" key="3">
    <source>
        <dbReference type="ARBA" id="ARBA00012438"/>
    </source>
</evidence>
<feature type="transmembrane region" description="Helical" evidence="7">
    <location>
        <begin position="168"/>
        <end position="188"/>
    </location>
</feature>
<dbReference type="PRINTS" id="PR00344">
    <property type="entry name" value="BCTRLSENSOR"/>
</dbReference>
<dbReference type="InterPro" id="IPR000595">
    <property type="entry name" value="cNMP-bd_dom"/>
</dbReference>
<dbReference type="eggNOG" id="COG4191">
    <property type="taxonomic scope" value="Bacteria"/>
</dbReference>
<reference evidence="11 12" key="1">
    <citation type="journal article" date="2009" name="PLoS ONE">
        <title>The complete genome of Teredinibacter turnerae T7901: an intracellular endosymbiont of marine wood-boring bivalves (shipworms).</title>
        <authorList>
            <person name="Yang J.C."/>
            <person name="Madupu R."/>
            <person name="Durkin A.S."/>
            <person name="Ekborg N.A."/>
            <person name="Pedamallu C.S."/>
            <person name="Hostetler J.B."/>
            <person name="Radune D."/>
            <person name="Toms B.S."/>
            <person name="Henrissat B."/>
            <person name="Coutinho P.M."/>
            <person name="Schwarz S."/>
            <person name="Field L."/>
            <person name="Trindade-Silva A.E."/>
            <person name="Soares C.A.G."/>
            <person name="Elshahawi S."/>
            <person name="Hanora A."/>
            <person name="Schmidt E.W."/>
            <person name="Haygood M.G."/>
            <person name="Posfai J."/>
            <person name="Benner J."/>
            <person name="Madinger C."/>
            <person name="Nove J."/>
            <person name="Anton B."/>
            <person name="Chaudhary K."/>
            <person name="Foster J."/>
            <person name="Holman A."/>
            <person name="Kumar S."/>
            <person name="Lessard P.A."/>
            <person name="Luyten Y.A."/>
            <person name="Slatko B."/>
            <person name="Wood N."/>
            <person name="Wu B."/>
            <person name="Teplitski M."/>
            <person name="Mougous J.D."/>
            <person name="Ward N."/>
            <person name="Eisen J.A."/>
            <person name="Badger J.H."/>
            <person name="Distel D.L."/>
        </authorList>
    </citation>
    <scope>NUCLEOTIDE SEQUENCE [LARGE SCALE GENOMIC DNA]</scope>
    <source>
        <strain evidence="12">ATCC 39867 / T7901</strain>
    </source>
</reference>
<dbReference type="PROSITE" id="PS50885">
    <property type="entry name" value="HAMP"/>
    <property type="match status" value="1"/>
</dbReference>
<dbReference type="AlphaFoldDB" id="C5BPV1"/>
<dbReference type="SUPFAM" id="SSF55874">
    <property type="entry name" value="ATPase domain of HSP90 chaperone/DNA topoisomerase II/histidine kinase"/>
    <property type="match status" value="1"/>
</dbReference>
<evidence type="ECO:0000313" key="12">
    <source>
        <dbReference type="Proteomes" id="UP000009080"/>
    </source>
</evidence>
<dbReference type="RefSeq" id="WP_015817527.1">
    <property type="nucleotide sequence ID" value="NC_012997.1"/>
</dbReference>
<accession>C5BPV1</accession>
<dbReference type="PANTHER" id="PTHR43065">
    <property type="entry name" value="SENSOR HISTIDINE KINASE"/>
    <property type="match status" value="1"/>
</dbReference>
<comment type="subcellular location">
    <subcellularLocation>
        <location evidence="2">Membrane</location>
    </subcellularLocation>
</comment>
<dbReference type="SUPFAM" id="SSF158472">
    <property type="entry name" value="HAMP domain-like"/>
    <property type="match status" value="1"/>
</dbReference>
<dbReference type="InterPro" id="IPR005467">
    <property type="entry name" value="His_kinase_dom"/>
</dbReference>